<dbReference type="NCBIfam" id="TIGR01841">
    <property type="entry name" value="phasin"/>
    <property type="match status" value="1"/>
</dbReference>
<dbReference type="RefSeq" id="WP_076959046.1">
    <property type="nucleotide sequence ID" value="NZ_MLCO01000212.1"/>
</dbReference>
<sequence length="145" mass="15782">MSDAPKPTPEMDIMKMLSDFRLPTMLPDMNSLAAAQRRNFEALSAANKVALEGAQAVARRHMEILQQSMTEMTSALQGVSAESTPQEKAAKQAEMLKATYGRAVSNMQEIAELIQKSNAEALSLLNKRFAEAMDEVKGLVNKPGA</sequence>
<name>A0A1V2GXZ3_9PROT</name>
<dbReference type="InterPro" id="IPR018968">
    <property type="entry name" value="Phasin"/>
</dbReference>
<dbReference type="AlphaFoldDB" id="A0A1V2GXZ3"/>
<evidence type="ECO:0000313" key="3">
    <source>
        <dbReference type="Proteomes" id="UP000188879"/>
    </source>
</evidence>
<reference evidence="2 3" key="1">
    <citation type="submission" date="2016-10" db="EMBL/GenBank/DDBJ databases">
        <title>Draft Genome sequence of Roseomonas sp. strain M3.</title>
        <authorList>
            <person name="Subhash Y."/>
            <person name="Lee S."/>
        </authorList>
    </citation>
    <scope>NUCLEOTIDE SEQUENCE [LARGE SCALE GENOMIC DNA]</scope>
    <source>
        <strain evidence="2 3">M3</strain>
    </source>
</reference>
<keyword evidence="3" id="KW-1185">Reference proteome</keyword>
<dbReference type="Pfam" id="PF09361">
    <property type="entry name" value="Phasin_2"/>
    <property type="match status" value="1"/>
</dbReference>
<dbReference type="EMBL" id="MLCO01000212">
    <property type="protein sequence ID" value="ONG50009.1"/>
    <property type="molecule type" value="Genomic_DNA"/>
</dbReference>
<feature type="domain" description="Phasin" evidence="1">
    <location>
        <begin position="32"/>
        <end position="129"/>
    </location>
</feature>
<comment type="caution">
    <text evidence="2">The sequence shown here is derived from an EMBL/GenBank/DDBJ whole genome shotgun (WGS) entry which is preliminary data.</text>
</comment>
<proteinExistence type="predicted"/>
<evidence type="ECO:0000313" key="2">
    <source>
        <dbReference type="EMBL" id="ONG50009.1"/>
    </source>
</evidence>
<dbReference type="InterPro" id="IPR010127">
    <property type="entry name" value="Phasin_subfam-1"/>
</dbReference>
<evidence type="ECO:0000259" key="1">
    <source>
        <dbReference type="Pfam" id="PF09361"/>
    </source>
</evidence>
<protein>
    <submittedName>
        <fullName evidence="2">Phasin</fullName>
    </submittedName>
</protein>
<dbReference type="OrthoDB" id="9812006at2"/>
<accession>A0A1V2GXZ3</accession>
<gene>
    <name evidence="2" type="ORF">BKE38_19880</name>
</gene>
<dbReference type="Proteomes" id="UP000188879">
    <property type="component" value="Unassembled WGS sequence"/>
</dbReference>
<organism evidence="2 3">
    <name type="scientific">Teichococcus deserti</name>
    <dbReference type="NCBI Taxonomy" id="1817963"/>
    <lineage>
        <taxon>Bacteria</taxon>
        <taxon>Pseudomonadati</taxon>
        <taxon>Pseudomonadota</taxon>
        <taxon>Alphaproteobacteria</taxon>
        <taxon>Acetobacterales</taxon>
        <taxon>Roseomonadaceae</taxon>
        <taxon>Roseomonas</taxon>
    </lineage>
</organism>